<gene>
    <name evidence="8" type="ORF">BRAFLDRAFT_105524</name>
</gene>
<feature type="transmembrane region" description="Helical" evidence="6">
    <location>
        <begin position="590"/>
        <end position="612"/>
    </location>
</feature>
<proteinExistence type="predicted"/>
<feature type="compositionally biased region" description="Polar residues" evidence="5">
    <location>
        <begin position="631"/>
        <end position="641"/>
    </location>
</feature>
<dbReference type="FunFam" id="2.40.20.10:FF:000030">
    <property type="entry name" value="Uncharacterized protein"/>
    <property type="match status" value="1"/>
</dbReference>
<feature type="region of interest" description="Disordered" evidence="5">
    <location>
        <begin position="631"/>
        <end position="656"/>
    </location>
</feature>
<dbReference type="PANTHER" id="PTHR20851:SF0">
    <property type="entry name" value="APOLIPOPROTEIN(A)"/>
    <property type="match status" value="1"/>
</dbReference>
<dbReference type="InterPro" id="IPR000001">
    <property type="entry name" value="Kringle"/>
</dbReference>
<dbReference type="PRINTS" id="PR00018">
    <property type="entry name" value="KRINGLE"/>
</dbReference>
<protein>
    <recommendedName>
        <fullName evidence="7">Kringle domain-containing protein</fullName>
    </recommendedName>
</protein>
<evidence type="ECO:0000256" key="3">
    <source>
        <dbReference type="PROSITE-ProRule" id="PRU00121"/>
    </source>
</evidence>
<feature type="disulfide bond" evidence="4">
    <location>
        <begin position="201"/>
        <end position="216"/>
    </location>
</feature>
<dbReference type="CDD" id="cd00112">
    <property type="entry name" value="LDLa"/>
    <property type="match status" value="2"/>
</dbReference>
<accession>C3ZJX6</accession>
<dbReference type="CDD" id="cd00108">
    <property type="entry name" value="KR"/>
    <property type="match status" value="1"/>
</dbReference>
<dbReference type="InterPro" id="IPR018056">
    <property type="entry name" value="Kringle_CS"/>
</dbReference>
<evidence type="ECO:0000256" key="4">
    <source>
        <dbReference type="PROSITE-ProRule" id="PRU00124"/>
    </source>
</evidence>
<evidence type="ECO:0000313" key="8">
    <source>
        <dbReference type="EMBL" id="EEN47143.1"/>
    </source>
</evidence>
<feature type="disulfide bond" evidence="3">
    <location>
        <begin position="266"/>
        <end position="289"/>
    </location>
</feature>
<dbReference type="AlphaFoldDB" id="C3ZJX6"/>
<dbReference type="InterPro" id="IPR002172">
    <property type="entry name" value="LDrepeatLR_classA_rpt"/>
</dbReference>
<name>C3ZJX6_BRAFL</name>
<dbReference type="SMART" id="SM00192">
    <property type="entry name" value="LDLa"/>
    <property type="match status" value="2"/>
</dbReference>
<dbReference type="STRING" id="7739.C3ZJX6"/>
<organism>
    <name type="scientific">Branchiostoma floridae</name>
    <name type="common">Florida lancelet</name>
    <name type="synonym">Amphioxus</name>
    <dbReference type="NCBI Taxonomy" id="7739"/>
    <lineage>
        <taxon>Eukaryota</taxon>
        <taxon>Metazoa</taxon>
        <taxon>Chordata</taxon>
        <taxon>Cephalochordata</taxon>
        <taxon>Leptocardii</taxon>
        <taxon>Amphioxiformes</taxon>
        <taxon>Branchiostomatidae</taxon>
        <taxon>Branchiostoma</taxon>
    </lineage>
</organism>
<dbReference type="EMBL" id="GG666634">
    <property type="protein sequence ID" value="EEN47143.1"/>
    <property type="molecule type" value="Genomic_DNA"/>
</dbReference>
<reference evidence="8" key="1">
    <citation type="journal article" date="2008" name="Nature">
        <title>The amphioxus genome and the evolution of the chordate karyotype.</title>
        <authorList>
            <consortium name="US DOE Joint Genome Institute (JGI-PGF)"/>
            <person name="Putnam N.H."/>
            <person name="Butts T."/>
            <person name="Ferrier D.E.K."/>
            <person name="Furlong R.F."/>
            <person name="Hellsten U."/>
            <person name="Kawashima T."/>
            <person name="Robinson-Rechavi M."/>
            <person name="Shoguchi E."/>
            <person name="Terry A."/>
            <person name="Yu J.-K."/>
            <person name="Benito-Gutierrez E.L."/>
            <person name="Dubchak I."/>
            <person name="Garcia-Fernandez J."/>
            <person name="Gibson-Brown J.J."/>
            <person name="Grigoriev I.V."/>
            <person name="Horton A.C."/>
            <person name="de Jong P.J."/>
            <person name="Jurka J."/>
            <person name="Kapitonov V.V."/>
            <person name="Kohara Y."/>
            <person name="Kuroki Y."/>
            <person name="Lindquist E."/>
            <person name="Lucas S."/>
            <person name="Osoegawa K."/>
            <person name="Pennacchio L.A."/>
            <person name="Salamov A.A."/>
            <person name="Satou Y."/>
            <person name="Sauka-Spengler T."/>
            <person name="Schmutz J."/>
            <person name="Shin-I T."/>
            <person name="Toyoda A."/>
            <person name="Bronner-Fraser M."/>
            <person name="Fujiyama A."/>
            <person name="Holland L.Z."/>
            <person name="Holland P.W.H."/>
            <person name="Satoh N."/>
            <person name="Rokhsar D.S."/>
        </authorList>
    </citation>
    <scope>NUCLEOTIDE SEQUENCE [LARGE SCALE GENOMIC DNA]</scope>
    <source>
        <strain evidence="8">S238N-H82</strain>
        <tissue evidence="8">Testes</tissue>
    </source>
</reference>
<dbReference type="SUPFAM" id="SSF57424">
    <property type="entry name" value="LDL receptor-like module"/>
    <property type="match status" value="2"/>
</dbReference>
<keyword evidence="1 3" id="KW-0420">Kringle</keyword>
<dbReference type="PRINTS" id="PR00261">
    <property type="entry name" value="LDLRECEPTOR"/>
</dbReference>
<feature type="disulfide bond" evidence="3">
    <location>
        <begin position="468"/>
        <end position="491"/>
    </location>
</feature>
<dbReference type="FunFam" id="4.10.400.10:FF:000227">
    <property type="entry name" value="Uncharacterized protein"/>
    <property type="match status" value="1"/>
</dbReference>
<dbReference type="eggNOG" id="KOG1215">
    <property type="taxonomic scope" value="Eukaryota"/>
</dbReference>
<keyword evidence="6" id="KW-0472">Membrane</keyword>
<sequence length="681" mass="76106">MIFGRNSHRMGVWRRPGDWVETDPTWVTPDEWLDDDGVRRVSGYVLDNNFKTTWRRGDDEAIWHLTFDLQESITLSRIRIWFEREVNSETGKIIKRPKVTVLRLSGQRWAVVSHFRGQLKEDALTNRVEFDLTGLLAAGQWWRLQFPPCSRVEKTVCTDGDCDVHEVICDGIVDCDDGSDENNCAASACDNGALFHQAARCDGRDDCGDNSDEKNCVCYYLRDRGTSYRGLANRNNSCQFWTSQYPHTHNHTPQAYPSAGLERNYCRNPDGKDRPWCYTDNPLIRWMYCDDVFACDGQETECVRDGTPSPPTAIPTHHRLFTRLYTVCLYRAGDRVCQRWPPRPTHSTAIPTHHRLFTRTVCLYRAGDRVCQRWDSQSPHSHPHTPQALYTFIYRMSVQGRRPGVSEMGLPVPPQSSPHTTGSLHVYIPYICTGQDTGCVRDGTPSPRTAIPTHHTLYPDAGLEENFCRNPDNKERPWCYTTDESRRWDYCDVMECADTCRIYLSTHRSHDGSPNKTVPLQNCSEPALTFTAGEFHVLPKGSVHLLSSNVSCPAEQVAILNTTASICGECILQYFTNYTKEADSWGAGQVWLTVGLVIASAVVVFAFVVYTVRSGGLSAIKARLGLGGPEQNNGATTSASHLPTAAGGTDATADGTGSAKEIRMATLDAVDVEGNIGASGQ</sequence>
<keyword evidence="6" id="KW-0812">Transmembrane</keyword>
<keyword evidence="2 3" id="KW-1015">Disulfide bond</keyword>
<comment type="caution">
    <text evidence="3">Lacks conserved residue(s) required for the propagation of feature annotation.</text>
</comment>
<dbReference type="PROSITE" id="PS00021">
    <property type="entry name" value="KRINGLE_1"/>
    <property type="match status" value="2"/>
</dbReference>
<dbReference type="InterPro" id="IPR013806">
    <property type="entry name" value="Kringle-like"/>
</dbReference>
<dbReference type="Gene3D" id="4.10.400.10">
    <property type="entry name" value="Low-density Lipoprotein Receptor"/>
    <property type="match status" value="2"/>
</dbReference>
<evidence type="ECO:0000256" key="1">
    <source>
        <dbReference type="ARBA" id="ARBA00022572"/>
    </source>
</evidence>
<dbReference type="PANTHER" id="PTHR20851">
    <property type="entry name" value="DORSAL INTERACTING PROTEIN 3"/>
    <property type="match status" value="1"/>
</dbReference>
<evidence type="ECO:0000256" key="6">
    <source>
        <dbReference type="SAM" id="Phobius"/>
    </source>
</evidence>
<dbReference type="SUPFAM" id="SSF57440">
    <property type="entry name" value="Kringle-like"/>
    <property type="match status" value="2"/>
</dbReference>
<dbReference type="PROSITE" id="PS50068">
    <property type="entry name" value="LDLRA_2"/>
    <property type="match status" value="2"/>
</dbReference>
<keyword evidence="6" id="KW-1133">Transmembrane helix</keyword>
<dbReference type="Pfam" id="PF00051">
    <property type="entry name" value="Kringle"/>
    <property type="match status" value="2"/>
</dbReference>
<feature type="disulfide bond" evidence="3">
    <location>
        <begin position="238"/>
        <end position="277"/>
    </location>
</feature>
<feature type="domain" description="Kringle" evidence="7">
    <location>
        <begin position="371"/>
        <end position="496"/>
    </location>
</feature>
<evidence type="ECO:0000259" key="7">
    <source>
        <dbReference type="PROSITE" id="PS50070"/>
    </source>
</evidence>
<feature type="disulfide bond" evidence="4">
    <location>
        <begin position="169"/>
        <end position="184"/>
    </location>
</feature>
<feature type="disulfide bond" evidence="4">
    <location>
        <begin position="157"/>
        <end position="175"/>
    </location>
</feature>
<evidence type="ECO:0000256" key="5">
    <source>
        <dbReference type="SAM" id="MobiDB-lite"/>
    </source>
</evidence>
<feature type="compositionally biased region" description="Low complexity" evidence="5">
    <location>
        <begin position="644"/>
        <end position="656"/>
    </location>
</feature>
<dbReference type="Gene3D" id="2.40.20.10">
    <property type="entry name" value="Plasminogen Kringle 4"/>
    <property type="match status" value="2"/>
</dbReference>
<dbReference type="InParanoid" id="C3ZJX6"/>
<dbReference type="InterPro" id="IPR036055">
    <property type="entry name" value="LDL_receptor-like_sf"/>
</dbReference>
<dbReference type="PROSITE" id="PS50070">
    <property type="entry name" value="KRINGLE_2"/>
    <property type="match status" value="2"/>
</dbReference>
<feature type="domain" description="Kringle" evidence="7">
    <location>
        <begin position="219"/>
        <end position="295"/>
    </location>
</feature>
<evidence type="ECO:0000256" key="2">
    <source>
        <dbReference type="ARBA" id="ARBA00023157"/>
    </source>
</evidence>
<feature type="disulfide bond" evidence="4">
    <location>
        <begin position="189"/>
        <end position="207"/>
    </location>
</feature>
<dbReference type="Pfam" id="PF00057">
    <property type="entry name" value="Ldl_recept_a"/>
    <property type="match status" value="1"/>
</dbReference>
<dbReference type="InterPro" id="IPR038178">
    <property type="entry name" value="Kringle_sf"/>
</dbReference>
<dbReference type="SMART" id="SM00130">
    <property type="entry name" value="KR"/>
    <property type="match status" value="2"/>
</dbReference>